<dbReference type="InterPro" id="IPR020456">
    <property type="entry name" value="Acylphosphatase"/>
</dbReference>
<name>A0A5C1YKI1_9MICO</name>
<gene>
    <name evidence="8" type="ORF">FLP10_05985</name>
</gene>
<dbReference type="KEGG" id="ail:FLP10_05985"/>
<comment type="catalytic activity">
    <reaction evidence="4 5">
        <text>an acyl phosphate + H2O = a carboxylate + phosphate + H(+)</text>
        <dbReference type="Rhea" id="RHEA:14965"/>
        <dbReference type="ChEBI" id="CHEBI:15377"/>
        <dbReference type="ChEBI" id="CHEBI:15378"/>
        <dbReference type="ChEBI" id="CHEBI:29067"/>
        <dbReference type="ChEBI" id="CHEBI:43474"/>
        <dbReference type="ChEBI" id="CHEBI:59918"/>
        <dbReference type="EC" id="3.6.1.7"/>
    </reaction>
</comment>
<dbReference type="InterPro" id="IPR001792">
    <property type="entry name" value="Acylphosphatase-like_dom"/>
</dbReference>
<evidence type="ECO:0000256" key="5">
    <source>
        <dbReference type="PROSITE-ProRule" id="PRU00520"/>
    </source>
</evidence>
<dbReference type="OrthoDB" id="3182027at2"/>
<feature type="active site" evidence="5">
    <location>
        <position position="17"/>
    </location>
</feature>
<dbReference type="Proteomes" id="UP000324678">
    <property type="component" value="Chromosome"/>
</dbReference>
<dbReference type="GO" id="GO:0003998">
    <property type="term" value="F:acylphosphatase activity"/>
    <property type="evidence" value="ECO:0007669"/>
    <property type="project" value="UniProtKB-EC"/>
</dbReference>
<evidence type="ECO:0000313" key="8">
    <source>
        <dbReference type="EMBL" id="QEO16098.1"/>
    </source>
</evidence>
<feature type="domain" description="Acylphosphatase-like" evidence="7">
    <location>
        <begin position="2"/>
        <end position="88"/>
    </location>
</feature>
<evidence type="ECO:0000256" key="1">
    <source>
        <dbReference type="ARBA" id="ARBA00005614"/>
    </source>
</evidence>
<keyword evidence="5" id="KW-0378">Hydrolase</keyword>
<organism evidence="8 9">
    <name type="scientific">Agromyces intestinalis</name>
    <dbReference type="NCBI Taxonomy" id="2592652"/>
    <lineage>
        <taxon>Bacteria</taxon>
        <taxon>Bacillati</taxon>
        <taxon>Actinomycetota</taxon>
        <taxon>Actinomycetes</taxon>
        <taxon>Micrococcales</taxon>
        <taxon>Microbacteriaceae</taxon>
        <taxon>Agromyces</taxon>
    </lineage>
</organism>
<feature type="active site" evidence="5">
    <location>
        <position position="35"/>
    </location>
</feature>
<sequence length="88" mass="9753">MRRRVVVHGRVQGVGYRYLARKHARRLGISGWVRNLPDGSVAAEIEGSEASVATMLRRLEAGPPGAQVTRIEVDEVATTGEREFQIVR</sequence>
<comment type="similarity">
    <text evidence="1 6">Belongs to the acylphosphatase family.</text>
</comment>
<evidence type="ECO:0000256" key="3">
    <source>
        <dbReference type="ARBA" id="ARBA00015991"/>
    </source>
</evidence>
<dbReference type="PANTHER" id="PTHR47268:SF4">
    <property type="entry name" value="ACYLPHOSPHATASE"/>
    <property type="match status" value="1"/>
</dbReference>
<dbReference type="PANTHER" id="PTHR47268">
    <property type="entry name" value="ACYLPHOSPHATASE"/>
    <property type="match status" value="1"/>
</dbReference>
<evidence type="ECO:0000259" key="7">
    <source>
        <dbReference type="PROSITE" id="PS51160"/>
    </source>
</evidence>
<protein>
    <recommendedName>
        <fullName evidence="3 5">acylphosphatase</fullName>
        <ecNumber evidence="2 5">3.6.1.7</ecNumber>
    </recommendedName>
</protein>
<dbReference type="PROSITE" id="PS51160">
    <property type="entry name" value="ACYLPHOSPHATASE_3"/>
    <property type="match status" value="1"/>
</dbReference>
<dbReference type="Pfam" id="PF00708">
    <property type="entry name" value="Acylphosphatase"/>
    <property type="match status" value="1"/>
</dbReference>
<evidence type="ECO:0000256" key="2">
    <source>
        <dbReference type="ARBA" id="ARBA00012150"/>
    </source>
</evidence>
<evidence type="ECO:0000256" key="4">
    <source>
        <dbReference type="ARBA" id="ARBA00047645"/>
    </source>
</evidence>
<dbReference type="EMBL" id="CP043505">
    <property type="protein sequence ID" value="QEO16098.1"/>
    <property type="molecule type" value="Genomic_DNA"/>
</dbReference>
<proteinExistence type="inferred from homology"/>
<reference evidence="8 9" key="1">
    <citation type="submission" date="2019-09" db="EMBL/GenBank/DDBJ databases">
        <title>Genome sequencing of strain KACC 19306.</title>
        <authorList>
            <person name="Heo J."/>
            <person name="Kim S.-J."/>
            <person name="Kim J.-S."/>
            <person name="Hong S.-B."/>
            <person name="Kwon S.-W."/>
        </authorList>
    </citation>
    <scope>NUCLEOTIDE SEQUENCE [LARGE SCALE GENOMIC DNA]</scope>
    <source>
        <strain evidence="8 9">KACC 19306</strain>
    </source>
</reference>
<dbReference type="InterPro" id="IPR036046">
    <property type="entry name" value="Acylphosphatase-like_dom_sf"/>
</dbReference>
<dbReference type="Gene3D" id="3.30.70.100">
    <property type="match status" value="1"/>
</dbReference>
<dbReference type="PROSITE" id="PS00151">
    <property type="entry name" value="ACYLPHOSPHATASE_2"/>
    <property type="match status" value="1"/>
</dbReference>
<dbReference type="SUPFAM" id="SSF54975">
    <property type="entry name" value="Acylphosphatase/BLUF domain-like"/>
    <property type="match status" value="1"/>
</dbReference>
<keyword evidence="9" id="KW-1185">Reference proteome</keyword>
<dbReference type="PRINTS" id="PR00112">
    <property type="entry name" value="ACYLPHPHTASE"/>
</dbReference>
<accession>A0A5C1YKI1</accession>
<dbReference type="AlphaFoldDB" id="A0A5C1YKI1"/>
<dbReference type="EC" id="3.6.1.7" evidence="2 5"/>
<dbReference type="InterPro" id="IPR017968">
    <property type="entry name" value="Acylphosphatase_CS"/>
</dbReference>
<evidence type="ECO:0000256" key="6">
    <source>
        <dbReference type="RuleBase" id="RU004168"/>
    </source>
</evidence>
<evidence type="ECO:0000313" key="9">
    <source>
        <dbReference type="Proteomes" id="UP000324678"/>
    </source>
</evidence>